<name>A0A2W4UIU2_9CYAN</name>
<gene>
    <name evidence="1" type="ORF">DCF25_05955</name>
</gene>
<dbReference type="Proteomes" id="UP000249354">
    <property type="component" value="Unassembled WGS sequence"/>
</dbReference>
<organism evidence="1 2">
    <name type="scientific">Leptolyngbya foveolarum</name>
    <dbReference type="NCBI Taxonomy" id="47253"/>
    <lineage>
        <taxon>Bacteria</taxon>
        <taxon>Bacillati</taxon>
        <taxon>Cyanobacteriota</taxon>
        <taxon>Cyanophyceae</taxon>
        <taxon>Leptolyngbyales</taxon>
        <taxon>Leptolyngbyaceae</taxon>
        <taxon>Leptolyngbya group</taxon>
        <taxon>Leptolyngbya</taxon>
    </lineage>
</organism>
<reference evidence="1 2" key="2">
    <citation type="submission" date="2018-06" db="EMBL/GenBank/DDBJ databases">
        <title>Metagenomic assembly of (sub)arctic Cyanobacteria and their associated microbiome from non-axenic cultures.</title>
        <authorList>
            <person name="Baurain D."/>
        </authorList>
    </citation>
    <scope>NUCLEOTIDE SEQUENCE [LARGE SCALE GENOMIC DNA]</scope>
    <source>
        <strain evidence="1">ULC129bin1</strain>
    </source>
</reference>
<comment type="caution">
    <text evidence="1">The sequence shown here is derived from an EMBL/GenBank/DDBJ whole genome shotgun (WGS) entry which is preliminary data.</text>
</comment>
<sequence>MALSLEQKRKAIEADIIQRKEQLAQKEDELMHLQILIPQLKAAIANHESMLKSLTRGVEESTDTLNLEQTIHRSPMDMLRNEFKGMRLGNIAAQVLDEHSISLTTTELARLIYETKNSDEFSRARNSLSAELRTGVRDSHPRWKKIGRNAYASLQYSQEEAA</sequence>
<evidence type="ECO:0000313" key="2">
    <source>
        <dbReference type="Proteomes" id="UP000249354"/>
    </source>
</evidence>
<accession>A0A2W4UIU2</accession>
<evidence type="ECO:0000313" key="1">
    <source>
        <dbReference type="EMBL" id="PZO20893.1"/>
    </source>
</evidence>
<proteinExistence type="predicted"/>
<dbReference type="AlphaFoldDB" id="A0A2W4UIU2"/>
<reference evidence="2" key="1">
    <citation type="submission" date="2018-04" db="EMBL/GenBank/DDBJ databases">
        <authorList>
            <person name="Cornet L."/>
        </authorList>
    </citation>
    <scope>NUCLEOTIDE SEQUENCE [LARGE SCALE GENOMIC DNA]</scope>
</reference>
<protein>
    <submittedName>
        <fullName evidence="1">Uncharacterized protein</fullName>
    </submittedName>
</protein>
<dbReference type="EMBL" id="QBMC01000025">
    <property type="protein sequence ID" value="PZO20893.1"/>
    <property type="molecule type" value="Genomic_DNA"/>
</dbReference>